<dbReference type="Proteomes" id="UP001172743">
    <property type="component" value="Unassembled WGS sequence"/>
</dbReference>
<sequence>MEKTIEEFLAMTDEQLRSEIPLLLQLVDEKKVENIQMVAELLLKFPTEITPFIFELFESESTSITMKEWSLDYIVPQLPFFVKIALEDALQKIVHSPTDDEKLAELDQKAMDVLNGFV</sequence>
<reference evidence="2" key="1">
    <citation type="submission" date="2023-07" db="EMBL/GenBank/DDBJ databases">
        <title>Ureibacillus sp. isolated from freshwater well.</title>
        <authorList>
            <person name="Kirdat K."/>
            <person name="Bhatt A."/>
            <person name="Teware R."/>
            <person name="Bhavsar Y."/>
            <person name="Yadav A."/>
        </authorList>
    </citation>
    <scope>NUCLEOTIDE SEQUENCE</scope>
    <source>
        <strain evidence="2">BA0131</strain>
    </source>
</reference>
<dbReference type="EMBL" id="JAUHTQ010000004">
    <property type="protein sequence ID" value="MDN4493296.1"/>
    <property type="molecule type" value="Genomic_DNA"/>
</dbReference>
<proteinExistence type="predicted"/>
<feature type="domain" description="DUF5071" evidence="1">
    <location>
        <begin position="4"/>
        <end position="114"/>
    </location>
</feature>
<keyword evidence="3" id="KW-1185">Reference proteome</keyword>
<evidence type="ECO:0000259" key="1">
    <source>
        <dbReference type="Pfam" id="PF16804"/>
    </source>
</evidence>
<dbReference type="Gene3D" id="1.25.40.750">
    <property type="entry name" value="Domain of unknown function DUF5071"/>
    <property type="match status" value="1"/>
</dbReference>
<dbReference type="Pfam" id="PF16804">
    <property type="entry name" value="DUF5071"/>
    <property type="match status" value="1"/>
</dbReference>
<evidence type="ECO:0000313" key="2">
    <source>
        <dbReference type="EMBL" id="MDN4493296.1"/>
    </source>
</evidence>
<organism evidence="2 3">
    <name type="scientific">Ureibacillus aquaedulcis</name>
    <dbReference type="NCBI Taxonomy" id="3058421"/>
    <lineage>
        <taxon>Bacteria</taxon>
        <taxon>Bacillati</taxon>
        <taxon>Bacillota</taxon>
        <taxon>Bacilli</taxon>
        <taxon>Bacillales</taxon>
        <taxon>Caryophanaceae</taxon>
        <taxon>Ureibacillus</taxon>
    </lineage>
</organism>
<dbReference type="InterPro" id="IPR031837">
    <property type="entry name" value="DUF5071"/>
</dbReference>
<name>A0ABT8GPF0_9BACL</name>
<dbReference type="InterPro" id="IPR038692">
    <property type="entry name" value="Cthe_2751_sf"/>
</dbReference>
<accession>A0ABT8GPF0</accession>
<protein>
    <submittedName>
        <fullName evidence="2">DUF5071 domain-containing protein</fullName>
    </submittedName>
</protein>
<dbReference type="RefSeq" id="WP_301137604.1">
    <property type="nucleotide sequence ID" value="NZ_JAUHTQ010000004.1"/>
</dbReference>
<comment type="caution">
    <text evidence="2">The sequence shown here is derived from an EMBL/GenBank/DDBJ whole genome shotgun (WGS) entry which is preliminary data.</text>
</comment>
<gene>
    <name evidence="2" type="ORF">QYB95_07100</name>
</gene>
<evidence type="ECO:0000313" key="3">
    <source>
        <dbReference type="Proteomes" id="UP001172743"/>
    </source>
</evidence>